<keyword evidence="3" id="KW-1185">Reference proteome</keyword>
<evidence type="ECO:0000313" key="2">
    <source>
        <dbReference type="EMBL" id="TKV97585.1"/>
    </source>
</evidence>
<dbReference type="AlphaFoldDB" id="A0A4V6D2B9"/>
<accession>A0A4V6D2B9</accession>
<name>A0A4V6D2B9_SETVI</name>
<dbReference type="Gramene" id="TKV97585">
    <property type="protein sequence ID" value="TKV97585"/>
    <property type="gene ID" value="SEVIR_9G503900v2"/>
</dbReference>
<dbReference type="EMBL" id="CM016560">
    <property type="protein sequence ID" value="TKV97585.1"/>
    <property type="molecule type" value="Genomic_DNA"/>
</dbReference>
<dbReference type="PANTHER" id="PTHR37718:SF2">
    <property type="entry name" value="OS03G0205150 PROTEIN"/>
    <property type="match status" value="1"/>
</dbReference>
<feature type="compositionally biased region" description="Basic and acidic residues" evidence="1">
    <location>
        <begin position="182"/>
        <end position="200"/>
    </location>
</feature>
<feature type="region of interest" description="Disordered" evidence="1">
    <location>
        <begin position="176"/>
        <end position="200"/>
    </location>
</feature>
<dbReference type="Proteomes" id="UP000298652">
    <property type="component" value="Chromosome 9"/>
</dbReference>
<gene>
    <name evidence="2" type="ORF">SEVIR_9G503900v2</name>
</gene>
<proteinExistence type="predicted"/>
<sequence length="200" mass="22708">MNVALRIVERCPWHKTESFLPSSSSPSPALPKSPPTPRFLSCGDGWVSAAVLRQAFAGDEHPPSMTDSSLSFLLCETEHPKGPNPQPLSLPLLRRFVLVQLWWVVIDGRQRGNTSSCLVIMDPKHSAEVSKHLDKQNQALMGTYRAMSHELHKLQVEEETIMRKLYELMSAEGLLPKRKKEKQQEEKDVESTLENKEWEP</sequence>
<organism evidence="2 3">
    <name type="scientific">Setaria viridis</name>
    <name type="common">Green bristlegrass</name>
    <name type="synonym">Setaria italica subsp. viridis</name>
    <dbReference type="NCBI Taxonomy" id="4556"/>
    <lineage>
        <taxon>Eukaryota</taxon>
        <taxon>Viridiplantae</taxon>
        <taxon>Streptophyta</taxon>
        <taxon>Embryophyta</taxon>
        <taxon>Tracheophyta</taxon>
        <taxon>Spermatophyta</taxon>
        <taxon>Magnoliopsida</taxon>
        <taxon>Liliopsida</taxon>
        <taxon>Poales</taxon>
        <taxon>Poaceae</taxon>
        <taxon>PACMAD clade</taxon>
        <taxon>Panicoideae</taxon>
        <taxon>Panicodae</taxon>
        <taxon>Paniceae</taxon>
        <taxon>Cenchrinae</taxon>
        <taxon>Setaria</taxon>
    </lineage>
</organism>
<evidence type="ECO:0000256" key="1">
    <source>
        <dbReference type="SAM" id="MobiDB-lite"/>
    </source>
</evidence>
<protein>
    <submittedName>
        <fullName evidence="2">Uncharacterized protein</fullName>
    </submittedName>
</protein>
<evidence type="ECO:0000313" key="3">
    <source>
        <dbReference type="Proteomes" id="UP000298652"/>
    </source>
</evidence>
<dbReference type="PANTHER" id="PTHR37718">
    <property type="entry name" value="BNAC03G61340D PROTEIN"/>
    <property type="match status" value="1"/>
</dbReference>
<reference evidence="2" key="1">
    <citation type="submission" date="2019-03" db="EMBL/GenBank/DDBJ databases">
        <title>WGS assembly of Setaria viridis.</title>
        <authorList>
            <person name="Huang P."/>
            <person name="Jenkins J."/>
            <person name="Grimwood J."/>
            <person name="Barry K."/>
            <person name="Healey A."/>
            <person name="Mamidi S."/>
            <person name="Sreedasyam A."/>
            <person name="Shu S."/>
            <person name="Feldman M."/>
            <person name="Wu J."/>
            <person name="Yu Y."/>
            <person name="Chen C."/>
            <person name="Johnson J."/>
            <person name="Rokhsar D."/>
            <person name="Baxter I."/>
            <person name="Schmutz J."/>
            <person name="Brutnell T."/>
            <person name="Kellogg E."/>
        </authorList>
    </citation>
    <scope>NUCLEOTIDE SEQUENCE [LARGE SCALE GENOMIC DNA]</scope>
</reference>